<keyword evidence="11" id="KW-1185">Reference proteome</keyword>
<evidence type="ECO:0000256" key="5">
    <source>
        <dbReference type="ARBA" id="ARBA00023136"/>
    </source>
</evidence>
<accession>A0A6B8VW58</accession>
<feature type="transmembrane region" description="Helical" evidence="7">
    <location>
        <begin position="21"/>
        <end position="41"/>
    </location>
</feature>
<evidence type="ECO:0000256" key="6">
    <source>
        <dbReference type="ARBA" id="ARBA00038076"/>
    </source>
</evidence>
<dbReference type="RefSeq" id="WP_156193482.1">
    <property type="nucleotide sequence ID" value="NZ_CP046452.1"/>
</dbReference>
<evidence type="ECO:0000259" key="8">
    <source>
        <dbReference type="Pfam" id="PF02687"/>
    </source>
</evidence>
<keyword evidence="2" id="KW-1003">Cell membrane</keyword>
<feature type="transmembrane region" description="Helical" evidence="7">
    <location>
        <begin position="311"/>
        <end position="340"/>
    </location>
</feature>
<evidence type="ECO:0000256" key="3">
    <source>
        <dbReference type="ARBA" id="ARBA00022692"/>
    </source>
</evidence>
<dbReference type="PANTHER" id="PTHR30572">
    <property type="entry name" value="MEMBRANE COMPONENT OF TRANSPORTER-RELATED"/>
    <property type="match status" value="1"/>
</dbReference>
<dbReference type="Proteomes" id="UP000427071">
    <property type="component" value="Chromosome"/>
</dbReference>
<sequence>MASNAMRTISLRNIASHKVRLFLTILSVVLGTAFIAGSSMMTTSLKNSMDSLLTTAFDDVDVVMMPGKDSPLGVPMADVQKLRERPDAQSVDISAQQASVVITGSDGKPLQTGAAPAQAFAVAPGESFATGVTLAEGTKPEAENEIALNPGAMKKGDLKVGDTTTVVTPHGKTEMKVVGTFDAEVVTDSMVGVAFTEADFLKHFTDGEHVQLVTIGLNDGANADTVRTELQQQYPGVTIETGQSLVEQTTKLISQGLSFVNYILWAFAGIALLVGTFIISNTFAMIVAQRGRELALLRAVGASRGQITRSVVFEAIVVGLIGSIIGIFAGMGLVKILFALMGSQGMPLPDGGLGLDAKSILVPLGVGIVITVLSAWAPAQRAGATHPVQAMRSGDQSSNNSLLIRTVFGCLALAVGIGLALLGSLNSDLGGMTTRMSTIGTGAFLVVIGLWLAGPAFAGPLVGGLGRIVGAPFGAVGKLAATNSQRNPRRTAATAFALTLGLMMVSSIGMLGATMRDSMADMIDDSINADYVLTGSAGGAIGVPKDVPEVVAGVDGVESVTTTYAAPMLLGGKPMSDSMGAPNMKVVRGDISKAIKIELIDGTLDLPENEPGVIIAESTAETFDLKVGSNVTLTSLSGGQAKAPVKGIYKQNSTVGRALASYESAREINEEQSIQIDSIFVSAGGHSEQMRTKLQDATASHLVVGVKDKNEYIGETTSVINQMLSILYALLGLSVVVAILGIVNTLALSVIERRQEVGMLRAVGTQRGQIRRMIYIESAVIAFYGALLGAAVGLGIGWAFIHALSGEGMDSVVVPWGQVAAMLGASILVGIIAAVWPGHKAARTKPLEAITD</sequence>
<evidence type="ECO:0000313" key="11">
    <source>
        <dbReference type="Proteomes" id="UP000427071"/>
    </source>
</evidence>
<comment type="similarity">
    <text evidence="6">Belongs to the ABC-4 integral membrane protein family.</text>
</comment>
<feature type="transmembrane region" description="Helical" evidence="7">
    <location>
        <begin position="774"/>
        <end position="801"/>
    </location>
</feature>
<evidence type="ECO:0000259" key="9">
    <source>
        <dbReference type="Pfam" id="PF12704"/>
    </source>
</evidence>
<dbReference type="Pfam" id="PF02687">
    <property type="entry name" value="FtsX"/>
    <property type="match status" value="2"/>
</dbReference>
<feature type="transmembrane region" description="Helical" evidence="7">
    <location>
        <begin position="262"/>
        <end position="288"/>
    </location>
</feature>
<dbReference type="InterPro" id="IPR003838">
    <property type="entry name" value="ABC3_permease_C"/>
</dbReference>
<evidence type="ECO:0000313" key="10">
    <source>
        <dbReference type="EMBL" id="QGU03165.1"/>
    </source>
</evidence>
<protein>
    <submittedName>
        <fullName evidence="10">ABC transporter permease YknZ</fullName>
    </submittedName>
</protein>
<organism evidence="10 11">
    <name type="scientific">Corynebacterium kalinowskii</name>
    <dbReference type="NCBI Taxonomy" id="2675216"/>
    <lineage>
        <taxon>Bacteria</taxon>
        <taxon>Bacillati</taxon>
        <taxon>Actinomycetota</taxon>
        <taxon>Actinomycetes</taxon>
        <taxon>Mycobacteriales</taxon>
        <taxon>Corynebacteriaceae</taxon>
        <taxon>Corynebacterium</taxon>
    </lineage>
</organism>
<evidence type="ECO:0000256" key="1">
    <source>
        <dbReference type="ARBA" id="ARBA00004651"/>
    </source>
</evidence>
<keyword evidence="3 7" id="KW-0812">Transmembrane</keyword>
<dbReference type="AlphaFoldDB" id="A0A6B8VW58"/>
<name>A0A6B8VW58_9CORY</name>
<reference evidence="11" key="1">
    <citation type="submission" date="2019-11" db="EMBL/GenBank/DDBJ databases">
        <title>Complete genome sequence of Corynebacterium kalinowskii 1959, a novel Corynebacterium species isolated from soil of a small paddock in Vilsendorf, Germany.</title>
        <authorList>
            <person name="Schaffert L."/>
            <person name="Ruwe M."/>
            <person name="Milse J."/>
            <person name="Hanuschka K."/>
            <person name="Ortseifen V."/>
            <person name="Droste J."/>
            <person name="Brandt D."/>
            <person name="Schlueter L."/>
            <person name="Kutter Y."/>
            <person name="Vinke S."/>
            <person name="Viehoefer P."/>
            <person name="Jacob L."/>
            <person name="Luebke N.-C."/>
            <person name="Schulte-Berndt E."/>
            <person name="Hain C."/>
            <person name="Linder M."/>
            <person name="Schmidt P."/>
            <person name="Wollenschlaeger L."/>
            <person name="Luttermann T."/>
            <person name="Thieme E."/>
            <person name="Hassa J."/>
            <person name="Haak M."/>
            <person name="Wittchen M."/>
            <person name="Mentz A."/>
            <person name="Persicke M."/>
            <person name="Busche T."/>
            <person name="Ruckert C."/>
        </authorList>
    </citation>
    <scope>NUCLEOTIDE SEQUENCE [LARGE SCALE GENOMIC DNA]</scope>
    <source>
        <strain evidence="11">1959</strain>
    </source>
</reference>
<dbReference type="GO" id="GO:0022857">
    <property type="term" value="F:transmembrane transporter activity"/>
    <property type="evidence" value="ECO:0007669"/>
    <property type="project" value="TreeGrafter"/>
</dbReference>
<dbReference type="InterPro" id="IPR025857">
    <property type="entry name" value="MacB_PCD"/>
</dbReference>
<feature type="transmembrane region" description="Helical" evidence="7">
    <location>
        <begin position="726"/>
        <end position="751"/>
    </location>
</feature>
<keyword evidence="4 7" id="KW-1133">Transmembrane helix</keyword>
<feature type="domain" description="ABC3 transporter permease C-terminal" evidence="8">
    <location>
        <begin position="266"/>
        <end position="384"/>
    </location>
</feature>
<dbReference type="EMBL" id="CP046452">
    <property type="protein sequence ID" value="QGU03165.1"/>
    <property type="molecule type" value="Genomic_DNA"/>
</dbReference>
<evidence type="ECO:0000256" key="4">
    <source>
        <dbReference type="ARBA" id="ARBA00022989"/>
    </source>
</evidence>
<feature type="transmembrane region" description="Helical" evidence="7">
    <location>
        <begin position="813"/>
        <end position="836"/>
    </location>
</feature>
<feature type="transmembrane region" description="Helical" evidence="7">
    <location>
        <begin position="442"/>
        <end position="470"/>
    </location>
</feature>
<gene>
    <name evidence="10" type="primary">yknZ</name>
    <name evidence="10" type="ORF">CKALI_11615</name>
</gene>
<dbReference type="InterPro" id="IPR050250">
    <property type="entry name" value="Macrolide_Exporter_MacB"/>
</dbReference>
<dbReference type="KEGG" id="ckw:CKALI_11615"/>
<feature type="domain" description="MacB-like periplasmic core" evidence="9">
    <location>
        <begin position="22"/>
        <end position="232"/>
    </location>
</feature>
<keyword evidence="5 7" id="KW-0472">Membrane</keyword>
<dbReference type="GO" id="GO:0005886">
    <property type="term" value="C:plasma membrane"/>
    <property type="evidence" value="ECO:0007669"/>
    <property type="project" value="UniProtKB-SubCell"/>
</dbReference>
<feature type="transmembrane region" description="Helical" evidence="7">
    <location>
        <begin position="491"/>
        <end position="513"/>
    </location>
</feature>
<dbReference type="Pfam" id="PF12704">
    <property type="entry name" value="MacB_PCD"/>
    <property type="match status" value="2"/>
</dbReference>
<feature type="transmembrane region" description="Helical" evidence="7">
    <location>
        <begin position="360"/>
        <end position="379"/>
    </location>
</feature>
<feature type="domain" description="ABC3 transporter permease C-terminal" evidence="8">
    <location>
        <begin position="730"/>
        <end position="846"/>
    </location>
</feature>
<dbReference type="PANTHER" id="PTHR30572:SF4">
    <property type="entry name" value="ABC TRANSPORTER PERMEASE YTRF"/>
    <property type="match status" value="1"/>
</dbReference>
<feature type="transmembrane region" description="Helical" evidence="7">
    <location>
        <begin position="400"/>
        <end position="422"/>
    </location>
</feature>
<evidence type="ECO:0000256" key="2">
    <source>
        <dbReference type="ARBA" id="ARBA00022475"/>
    </source>
</evidence>
<feature type="domain" description="MacB-like periplasmic core" evidence="9">
    <location>
        <begin position="491"/>
        <end position="683"/>
    </location>
</feature>
<evidence type="ECO:0000256" key="7">
    <source>
        <dbReference type="SAM" id="Phobius"/>
    </source>
</evidence>
<proteinExistence type="inferred from homology"/>
<comment type="subcellular location">
    <subcellularLocation>
        <location evidence="1">Cell membrane</location>
        <topology evidence="1">Multi-pass membrane protein</topology>
    </subcellularLocation>
</comment>